<protein>
    <recommendedName>
        <fullName evidence="4">PH domain-containing protein</fullName>
    </recommendedName>
</protein>
<dbReference type="OrthoDB" id="2111383at2"/>
<accession>A0A1I4N4R3</accession>
<keyword evidence="1" id="KW-1133">Transmembrane helix</keyword>
<feature type="transmembrane region" description="Helical" evidence="1">
    <location>
        <begin position="16"/>
        <end position="36"/>
    </location>
</feature>
<sequence length="174" mass="20536">MEEKFSYNKYKFLEKLYTPVGIILAGFLLQFFYPGVGFYQRLLIYLIYLSGALLFIFDTLPVIINTYKSWNKEIVLTNRTIIVKGDNHLQTRVISRQDINKIIFRSLRGEDLEIPHQQKLEKIDEKLYELSGGKFIVDYDSETMADNLTIYLELLPVEFVEIFINWYQADIALK</sequence>
<name>A0A1I4N4R3_9FIRM</name>
<dbReference type="RefSeq" id="WP_089862782.1">
    <property type="nucleotide sequence ID" value="NZ_FOTI01000067.1"/>
</dbReference>
<reference evidence="2 3" key="1">
    <citation type="submission" date="2016-10" db="EMBL/GenBank/DDBJ databases">
        <authorList>
            <person name="de Groot N.N."/>
        </authorList>
    </citation>
    <scope>NUCLEOTIDE SEQUENCE [LARGE SCALE GENOMIC DNA]</scope>
    <source>
        <strain evidence="2 3">ATCC 51327</strain>
    </source>
</reference>
<evidence type="ECO:0008006" key="4">
    <source>
        <dbReference type="Google" id="ProtNLM"/>
    </source>
</evidence>
<keyword evidence="3" id="KW-1185">Reference proteome</keyword>
<feature type="transmembrane region" description="Helical" evidence="1">
    <location>
        <begin position="42"/>
        <end position="64"/>
    </location>
</feature>
<dbReference type="AlphaFoldDB" id="A0A1I4N4R3"/>
<dbReference type="EMBL" id="FOTI01000067">
    <property type="protein sequence ID" value="SFM10263.1"/>
    <property type="molecule type" value="Genomic_DNA"/>
</dbReference>
<dbReference type="STRING" id="29563.SAMN02983006_02805"/>
<evidence type="ECO:0000256" key="1">
    <source>
        <dbReference type="SAM" id="Phobius"/>
    </source>
</evidence>
<dbReference type="Proteomes" id="UP000199006">
    <property type="component" value="Unassembled WGS sequence"/>
</dbReference>
<evidence type="ECO:0000313" key="3">
    <source>
        <dbReference type="Proteomes" id="UP000199006"/>
    </source>
</evidence>
<proteinExistence type="predicted"/>
<evidence type="ECO:0000313" key="2">
    <source>
        <dbReference type="EMBL" id="SFM10263.1"/>
    </source>
</evidence>
<keyword evidence="1" id="KW-0472">Membrane</keyword>
<keyword evidence="1" id="KW-0812">Transmembrane</keyword>
<gene>
    <name evidence="2" type="ORF">SAMN02983006_02805</name>
</gene>
<organism evidence="2 3">
    <name type="scientific">Halanaerobium salsuginis</name>
    <dbReference type="NCBI Taxonomy" id="29563"/>
    <lineage>
        <taxon>Bacteria</taxon>
        <taxon>Bacillati</taxon>
        <taxon>Bacillota</taxon>
        <taxon>Clostridia</taxon>
        <taxon>Halanaerobiales</taxon>
        <taxon>Halanaerobiaceae</taxon>
        <taxon>Halanaerobium</taxon>
    </lineage>
</organism>